<organism evidence="1 2">
    <name type="scientific">Mycena metata</name>
    <dbReference type="NCBI Taxonomy" id="1033252"/>
    <lineage>
        <taxon>Eukaryota</taxon>
        <taxon>Fungi</taxon>
        <taxon>Dikarya</taxon>
        <taxon>Basidiomycota</taxon>
        <taxon>Agaricomycotina</taxon>
        <taxon>Agaricomycetes</taxon>
        <taxon>Agaricomycetidae</taxon>
        <taxon>Agaricales</taxon>
        <taxon>Marasmiineae</taxon>
        <taxon>Mycenaceae</taxon>
        <taxon>Mycena</taxon>
    </lineage>
</organism>
<dbReference type="EMBL" id="JARKIB010000018">
    <property type="protein sequence ID" value="KAJ7769439.1"/>
    <property type="molecule type" value="Genomic_DNA"/>
</dbReference>
<comment type="caution">
    <text evidence="1">The sequence shown here is derived from an EMBL/GenBank/DDBJ whole genome shotgun (WGS) entry which is preliminary data.</text>
</comment>
<dbReference type="AlphaFoldDB" id="A0AAD7JPU9"/>
<name>A0AAD7JPU9_9AGAR</name>
<dbReference type="Proteomes" id="UP001215598">
    <property type="component" value="Unassembled WGS sequence"/>
</dbReference>
<reference evidence="1" key="1">
    <citation type="submission" date="2023-03" db="EMBL/GenBank/DDBJ databases">
        <title>Massive genome expansion in bonnet fungi (Mycena s.s.) driven by repeated elements and novel gene families across ecological guilds.</title>
        <authorList>
            <consortium name="Lawrence Berkeley National Laboratory"/>
            <person name="Harder C.B."/>
            <person name="Miyauchi S."/>
            <person name="Viragh M."/>
            <person name="Kuo A."/>
            <person name="Thoen E."/>
            <person name="Andreopoulos B."/>
            <person name="Lu D."/>
            <person name="Skrede I."/>
            <person name="Drula E."/>
            <person name="Henrissat B."/>
            <person name="Morin E."/>
            <person name="Kohler A."/>
            <person name="Barry K."/>
            <person name="LaButti K."/>
            <person name="Morin E."/>
            <person name="Salamov A."/>
            <person name="Lipzen A."/>
            <person name="Mereny Z."/>
            <person name="Hegedus B."/>
            <person name="Baldrian P."/>
            <person name="Stursova M."/>
            <person name="Weitz H."/>
            <person name="Taylor A."/>
            <person name="Grigoriev I.V."/>
            <person name="Nagy L.G."/>
            <person name="Martin F."/>
            <person name="Kauserud H."/>
        </authorList>
    </citation>
    <scope>NUCLEOTIDE SEQUENCE</scope>
    <source>
        <strain evidence="1">CBHHK182m</strain>
    </source>
</reference>
<keyword evidence="2" id="KW-1185">Reference proteome</keyword>
<accession>A0AAD7JPU9</accession>
<gene>
    <name evidence="1" type="ORF">B0H16DRAFT_1881962</name>
</gene>
<proteinExistence type="predicted"/>
<protein>
    <submittedName>
        <fullName evidence="1">Uncharacterized protein</fullName>
    </submittedName>
</protein>
<evidence type="ECO:0000313" key="2">
    <source>
        <dbReference type="Proteomes" id="UP001215598"/>
    </source>
</evidence>
<evidence type="ECO:0000313" key="1">
    <source>
        <dbReference type="EMBL" id="KAJ7769439.1"/>
    </source>
</evidence>
<sequence length="318" mass="35787">MSSSVDAQGLQEALTNDEQYTSLIIPTQAQHLTSPLFSSPYLPTGPDESSPRTIFTRDDLLVYGSPPRAYVTHNQVNTGYPYYRDPDRGFPMPPGRPSIYANGDGELEVLVHLAFLAEQNKEKGSLGDAFAAAESQPDFLTTVDAIWAECFPDISVTDAVHGVAATIRTWRSEIGKRALQFLDIFLEKREEEFKEGPAEPPKFVARELNGMSFRGACRFQPVVWTYAYHVRITEVVPEKDRRRQKCALPLTLVSVERAYGMWKPGNKIKERVERRGRKTAHSFVAAPWGVPTRQYLPLINKLSHAKWAAIASRLYLCL</sequence>